<evidence type="ECO:0000313" key="3">
    <source>
        <dbReference type="Proteomes" id="UP000032900"/>
    </source>
</evidence>
<feature type="domain" description="Ig-like" evidence="1">
    <location>
        <begin position="127"/>
        <end position="205"/>
    </location>
</feature>
<dbReference type="EMBL" id="BAZW01000001">
    <property type="protein sequence ID" value="GAO28139.1"/>
    <property type="molecule type" value="Genomic_DNA"/>
</dbReference>
<proteinExistence type="predicted"/>
<accession>A0A0E9LSB0</accession>
<name>A0A0E9LSB0_9BACT</name>
<keyword evidence="3" id="KW-1185">Reference proteome</keyword>
<dbReference type="PROSITE" id="PS50835">
    <property type="entry name" value="IG_LIKE"/>
    <property type="match status" value="1"/>
</dbReference>
<dbReference type="Pfam" id="PF13573">
    <property type="entry name" value="SprB"/>
    <property type="match status" value="3"/>
</dbReference>
<gene>
    <name evidence="2" type="ORF">JCM15548_202</name>
</gene>
<dbReference type="Proteomes" id="UP000032900">
    <property type="component" value="Unassembled WGS sequence"/>
</dbReference>
<dbReference type="AlphaFoldDB" id="A0A0E9LSB0"/>
<comment type="caution">
    <text evidence="2">The sequence shown here is derived from an EMBL/GenBank/DDBJ whole genome shotgun (WGS) entry which is preliminary data.</text>
</comment>
<dbReference type="OrthoDB" id="7794186at2"/>
<dbReference type="InterPro" id="IPR007110">
    <property type="entry name" value="Ig-like_dom"/>
</dbReference>
<protein>
    <submittedName>
        <fullName evidence="2">VCBS</fullName>
    </submittedName>
</protein>
<evidence type="ECO:0000259" key="1">
    <source>
        <dbReference type="PROSITE" id="PS50835"/>
    </source>
</evidence>
<evidence type="ECO:0000313" key="2">
    <source>
        <dbReference type="EMBL" id="GAO28139.1"/>
    </source>
</evidence>
<organism evidence="2 3">
    <name type="scientific">Geofilum rubicundum JCM 15548</name>
    <dbReference type="NCBI Taxonomy" id="1236989"/>
    <lineage>
        <taxon>Bacteria</taxon>
        <taxon>Pseudomonadati</taxon>
        <taxon>Bacteroidota</taxon>
        <taxon>Bacteroidia</taxon>
        <taxon>Marinilabiliales</taxon>
        <taxon>Marinilabiliaceae</taxon>
        <taxon>Geofilum</taxon>
    </lineage>
</organism>
<sequence>MVAGGYQVAMRDLDQPGPDYCAKYDVEDVVISQPVALAVSLENITNVSCFTEADGAIEVTVSGGTVAVDYDYQWYRVTGTGNIALSLGSVNPATTLTAGDYRVRVTDDNSCSIWSDVYTVTEPASAPAITVVANNSVTTPGGNDGSITISISGGTPGYDVTWYDVDGTTVLDNDVLSIYNLSEGTYNVEVEDDNGCPVSRDITVSDPDAALNLSVLSAVNPVLCPVAQSGSIELEANGGTQPYTFTLTKRLVLLLLRELYRPTM</sequence>
<dbReference type="STRING" id="1236989.JCM15548_202"/>
<dbReference type="InterPro" id="IPR025667">
    <property type="entry name" value="SprB_repeat"/>
</dbReference>
<reference evidence="2 3" key="1">
    <citation type="journal article" date="2015" name="Microbes Environ.">
        <title>Distribution and evolution of nitrogen fixation genes in the phylum bacteroidetes.</title>
        <authorList>
            <person name="Inoue J."/>
            <person name="Oshima K."/>
            <person name="Suda W."/>
            <person name="Sakamoto M."/>
            <person name="Iino T."/>
            <person name="Noda S."/>
            <person name="Hongoh Y."/>
            <person name="Hattori M."/>
            <person name="Ohkuma M."/>
        </authorList>
    </citation>
    <scope>NUCLEOTIDE SEQUENCE [LARGE SCALE GENOMIC DNA]</scope>
    <source>
        <strain evidence="2">JCM 15548</strain>
    </source>
</reference>